<dbReference type="RefSeq" id="WP_013505259.1">
    <property type="nucleotide sequence ID" value="NC_014836.1"/>
</dbReference>
<dbReference type="InParanoid" id="E6W1B5"/>
<dbReference type="Proteomes" id="UP000002572">
    <property type="component" value="Chromosome"/>
</dbReference>
<evidence type="ECO:0000313" key="4">
    <source>
        <dbReference type="Proteomes" id="UP000002572"/>
    </source>
</evidence>
<dbReference type="STRING" id="653733.Selin_0623"/>
<dbReference type="InterPro" id="IPR052048">
    <property type="entry name" value="ST_Response_Regulator"/>
</dbReference>
<evidence type="ECO:0000256" key="1">
    <source>
        <dbReference type="PROSITE-ProRule" id="PRU00169"/>
    </source>
</evidence>
<dbReference type="InterPro" id="IPR001789">
    <property type="entry name" value="Sig_transdc_resp-reg_receiver"/>
</dbReference>
<keyword evidence="4" id="KW-1185">Reference proteome</keyword>
<feature type="modified residue" description="4-aspartylphosphate" evidence="1">
    <location>
        <position position="58"/>
    </location>
</feature>
<dbReference type="SUPFAM" id="SSF52172">
    <property type="entry name" value="CheY-like"/>
    <property type="match status" value="1"/>
</dbReference>
<name>E6W1B5_DESIS</name>
<dbReference type="KEGG" id="din:Selin_0623"/>
<evidence type="ECO:0000259" key="2">
    <source>
        <dbReference type="PROSITE" id="PS50110"/>
    </source>
</evidence>
<organism evidence="3 4">
    <name type="scientific">Desulfurispirillum indicum (strain ATCC BAA-1389 / DSM 22839 / S5)</name>
    <dbReference type="NCBI Taxonomy" id="653733"/>
    <lineage>
        <taxon>Bacteria</taxon>
        <taxon>Pseudomonadati</taxon>
        <taxon>Chrysiogenota</taxon>
        <taxon>Chrysiogenia</taxon>
        <taxon>Chrysiogenales</taxon>
        <taxon>Chrysiogenaceae</taxon>
        <taxon>Desulfurispirillum</taxon>
    </lineage>
</organism>
<protein>
    <submittedName>
        <fullName evidence="3">Response regulator receiver</fullName>
    </submittedName>
</protein>
<gene>
    <name evidence="3" type="ordered locus">Selin_0623</name>
</gene>
<dbReference type="Pfam" id="PF00072">
    <property type="entry name" value="Response_reg"/>
    <property type="match status" value="1"/>
</dbReference>
<dbReference type="Gene3D" id="3.40.50.2300">
    <property type="match status" value="1"/>
</dbReference>
<feature type="domain" description="Response regulatory" evidence="2">
    <location>
        <begin position="9"/>
        <end position="123"/>
    </location>
</feature>
<dbReference type="PANTHER" id="PTHR43228:SF1">
    <property type="entry name" value="TWO-COMPONENT RESPONSE REGULATOR ARR22"/>
    <property type="match status" value="1"/>
</dbReference>
<dbReference type="eggNOG" id="COG4753">
    <property type="taxonomic scope" value="Bacteria"/>
</dbReference>
<dbReference type="AlphaFoldDB" id="E6W1B5"/>
<dbReference type="PANTHER" id="PTHR43228">
    <property type="entry name" value="TWO-COMPONENT RESPONSE REGULATOR"/>
    <property type="match status" value="1"/>
</dbReference>
<dbReference type="HOGENOM" id="CLU_1169174_0_0_0"/>
<dbReference type="InterPro" id="IPR011006">
    <property type="entry name" value="CheY-like_superfamily"/>
</dbReference>
<evidence type="ECO:0000313" key="3">
    <source>
        <dbReference type="EMBL" id="ADU65371.1"/>
    </source>
</evidence>
<sequence length="237" mass="26940">MDEKLKELVVLYVEDEVIIKKILERSLAHKVKQLYMAGDGREGLELFRRHRPDIVVTDINMPVMNGLEMIRQIRAIDPDVPIIAATAFSEEDYFSEVVDMDVNAFLIKPVNVSDLLEKISEVLAAPGTEAESDQMLVIGPDDEEEYVFPLIYQFLRKKGHLAKNITSRKLLHSEELLEEAFRIVRQLQDDGEILFLNSDHLPVLDTQTTIAPCNRSIEGTEAYLRAQCQSKTSDSPL</sequence>
<dbReference type="GO" id="GO:0000160">
    <property type="term" value="P:phosphorelay signal transduction system"/>
    <property type="evidence" value="ECO:0007669"/>
    <property type="project" value="InterPro"/>
</dbReference>
<proteinExistence type="predicted"/>
<dbReference type="CDD" id="cd17536">
    <property type="entry name" value="REC_YesN-like"/>
    <property type="match status" value="1"/>
</dbReference>
<dbReference type="EMBL" id="CP002432">
    <property type="protein sequence ID" value="ADU65371.1"/>
    <property type="molecule type" value="Genomic_DNA"/>
</dbReference>
<dbReference type="SMART" id="SM00448">
    <property type="entry name" value="REC"/>
    <property type="match status" value="1"/>
</dbReference>
<dbReference type="PROSITE" id="PS50110">
    <property type="entry name" value="RESPONSE_REGULATORY"/>
    <property type="match status" value="1"/>
</dbReference>
<accession>E6W1B5</accession>
<keyword evidence="1" id="KW-0597">Phosphoprotein</keyword>
<reference evidence="3 4" key="1">
    <citation type="submission" date="2010-12" db="EMBL/GenBank/DDBJ databases">
        <title>Complete sequence of Desulfurispirillum indicum S5.</title>
        <authorList>
            <consortium name="US DOE Joint Genome Institute"/>
            <person name="Lucas S."/>
            <person name="Copeland A."/>
            <person name="Lapidus A."/>
            <person name="Cheng J.-F."/>
            <person name="Goodwin L."/>
            <person name="Pitluck S."/>
            <person name="Chertkov O."/>
            <person name="Held B."/>
            <person name="Detter J.C."/>
            <person name="Han C."/>
            <person name="Tapia R."/>
            <person name="Land M."/>
            <person name="Hauser L."/>
            <person name="Kyrpides N."/>
            <person name="Ivanova N."/>
            <person name="Mikhailova N."/>
            <person name="Haggblom M."/>
            <person name="Rauschenbach I."/>
            <person name="Bini E."/>
            <person name="Woyke T."/>
        </authorList>
    </citation>
    <scope>NUCLEOTIDE SEQUENCE [LARGE SCALE GENOMIC DNA]</scope>
    <source>
        <strain evidence="4">ATCC BAA-1389 / DSM 22839 / S5</strain>
    </source>
</reference>